<name>A0A366F3P4_9HYPH</name>
<organism evidence="2 3">
    <name type="scientific">Roseiarcus fermentans</name>
    <dbReference type="NCBI Taxonomy" id="1473586"/>
    <lineage>
        <taxon>Bacteria</taxon>
        <taxon>Pseudomonadati</taxon>
        <taxon>Pseudomonadota</taxon>
        <taxon>Alphaproteobacteria</taxon>
        <taxon>Hyphomicrobiales</taxon>
        <taxon>Roseiarcaceae</taxon>
        <taxon>Roseiarcus</taxon>
    </lineage>
</organism>
<gene>
    <name evidence="2" type="ORF">DFR50_12261</name>
</gene>
<reference evidence="2 3" key="1">
    <citation type="submission" date="2018-06" db="EMBL/GenBank/DDBJ databases">
        <title>Genomic Encyclopedia of Type Strains, Phase IV (KMG-IV): sequencing the most valuable type-strain genomes for metagenomic binning, comparative biology and taxonomic classification.</title>
        <authorList>
            <person name="Goeker M."/>
        </authorList>
    </citation>
    <scope>NUCLEOTIDE SEQUENCE [LARGE SCALE GENOMIC DNA]</scope>
    <source>
        <strain evidence="2 3">DSM 24875</strain>
    </source>
</reference>
<keyword evidence="1" id="KW-0732">Signal</keyword>
<evidence type="ECO:0000313" key="3">
    <source>
        <dbReference type="Proteomes" id="UP000253529"/>
    </source>
</evidence>
<keyword evidence="3" id="KW-1185">Reference proteome</keyword>
<evidence type="ECO:0000256" key="1">
    <source>
        <dbReference type="SAM" id="SignalP"/>
    </source>
</evidence>
<sequence>MKASSAVDGKARVNASRAKAAGFGAAALVLSSALAFAADDIPDIKGPWTGKSFTIVAGAAPHWPNNAGTFANPGLGEKDLVIAITHQEGRRFWGTTSLSDDHDRSEEPFIGELYGPGNRKVMIAHTVGVIEGEIDGDVLSFCFAQADGRGPTKSSVVSCTEVHRSR</sequence>
<protein>
    <submittedName>
        <fullName evidence="2">Uncharacterized protein</fullName>
    </submittedName>
</protein>
<proteinExistence type="predicted"/>
<evidence type="ECO:0000313" key="2">
    <source>
        <dbReference type="EMBL" id="RBP09224.1"/>
    </source>
</evidence>
<feature type="chain" id="PRO_5016784614" evidence="1">
    <location>
        <begin position="38"/>
        <end position="166"/>
    </location>
</feature>
<dbReference type="RefSeq" id="WP_113890839.1">
    <property type="nucleotide sequence ID" value="NZ_QNRK01000022.1"/>
</dbReference>
<dbReference type="Proteomes" id="UP000253529">
    <property type="component" value="Unassembled WGS sequence"/>
</dbReference>
<dbReference type="AlphaFoldDB" id="A0A366F3P4"/>
<accession>A0A366F3P4</accession>
<comment type="caution">
    <text evidence="2">The sequence shown here is derived from an EMBL/GenBank/DDBJ whole genome shotgun (WGS) entry which is preliminary data.</text>
</comment>
<feature type="signal peptide" evidence="1">
    <location>
        <begin position="1"/>
        <end position="37"/>
    </location>
</feature>
<dbReference type="OrthoDB" id="8446859at2"/>
<dbReference type="EMBL" id="QNRK01000022">
    <property type="protein sequence ID" value="RBP09224.1"/>
    <property type="molecule type" value="Genomic_DNA"/>
</dbReference>